<reference evidence="5 6" key="1">
    <citation type="submission" date="2023-11" db="EMBL/GenBank/DDBJ databases">
        <authorList>
            <person name="Bao R."/>
        </authorList>
    </citation>
    <scope>NUCLEOTIDE SEQUENCE [LARGE SCALE GENOMIC DNA]</scope>
    <source>
        <strain evidence="5 6">PJ23</strain>
    </source>
</reference>
<dbReference type="PANTHER" id="PTHR13778">
    <property type="entry name" value="GLYCOSYLTRANSFERASE 8 DOMAIN-CONTAINING PROTEIN"/>
    <property type="match status" value="1"/>
</dbReference>
<dbReference type="RefSeq" id="WP_319845519.1">
    <property type="nucleotide sequence ID" value="NZ_JAXAFJ010000011.1"/>
</dbReference>
<dbReference type="SUPFAM" id="SSF53448">
    <property type="entry name" value="Nucleotide-diphospho-sugar transferases"/>
    <property type="match status" value="1"/>
</dbReference>
<dbReference type="Proteomes" id="UP001274321">
    <property type="component" value="Unassembled WGS sequence"/>
</dbReference>
<dbReference type="PANTHER" id="PTHR13778:SF47">
    <property type="entry name" value="LIPOPOLYSACCHARIDE 1,3-GALACTOSYLTRANSFERASE"/>
    <property type="match status" value="1"/>
</dbReference>
<evidence type="ECO:0000313" key="5">
    <source>
        <dbReference type="EMBL" id="MDX6807396.1"/>
    </source>
</evidence>
<dbReference type="InterPro" id="IPR029044">
    <property type="entry name" value="Nucleotide-diphossugar_trans"/>
</dbReference>
<keyword evidence="2" id="KW-0808">Transferase</keyword>
<dbReference type="Pfam" id="PF01501">
    <property type="entry name" value="Glyco_transf_8"/>
    <property type="match status" value="1"/>
</dbReference>
<comment type="caution">
    <text evidence="5">The sequence shown here is derived from an EMBL/GenBank/DDBJ whole genome shotgun (WGS) entry which is preliminary data.</text>
</comment>
<evidence type="ECO:0000256" key="2">
    <source>
        <dbReference type="ARBA" id="ARBA00022679"/>
    </source>
</evidence>
<keyword evidence="3" id="KW-0479">Metal-binding</keyword>
<gene>
    <name evidence="5" type="ORF">SCD90_15095</name>
</gene>
<sequence>MIIACVTDHQYADMAGVLLHSIEANGQVPDARVVVFGHDLPETDEERLRGCVEHLTLEVRDIPAAVADRIKELPSNQLFPAASSVRLLLGDLLPDDSGRVLYLDSDTLVNGSLRPLFTMQMRGRIAAAVQDPAHPDMQRLMNRRIGRAEDAVYVNSGVLLIELGRWRHERVGERCLDWMAAHPEAALPDQDALNVVLGGEFALLDRRWNLFTEVPGCIPAERYSAATVVHFSGYAKPTFAECTHPLAGEFIRLRLRTPWKDVPILTRRPHSGLLGLPARLRSRKTLDQPRSLTRAEYRALLARAEPPQSALQKPRADIDGESQNGGVEQEGQDRMGKDDPAQA</sequence>
<dbReference type="Gene3D" id="3.90.550.10">
    <property type="entry name" value="Spore Coat Polysaccharide Biosynthesis Protein SpsA, Chain A"/>
    <property type="match status" value="1"/>
</dbReference>
<feature type="compositionally biased region" description="Basic and acidic residues" evidence="4">
    <location>
        <begin position="331"/>
        <end position="343"/>
    </location>
</feature>
<dbReference type="InterPro" id="IPR050748">
    <property type="entry name" value="Glycosyltrans_8_dom-fam"/>
</dbReference>
<feature type="region of interest" description="Disordered" evidence="4">
    <location>
        <begin position="301"/>
        <end position="343"/>
    </location>
</feature>
<name>A0ABU4RRC3_9HYPH</name>
<dbReference type="EMBL" id="JAXAFJ010000011">
    <property type="protein sequence ID" value="MDX6807396.1"/>
    <property type="molecule type" value="Genomic_DNA"/>
</dbReference>
<organism evidence="5 6">
    <name type="scientific">Terrihabitans rhizophilus</name>
    <dbReference type="NCBI Taxonomy" id="3092662"/>
    <lineage>
        <taxon>Bacteria</taxon>
        <taxon>Pseudomonadati</taxon>
        <taxon>Pseudomonadota</taxon>
        <taxon>Alphaproteobacteria</taxon>
        <taxon>Hyphomicrobiales</taxon>
        <taxon>Terrihabitans</taxon>
    </lineage>
</organism>
<protein>
    <submittedName>
        <fullName evidence="5">Glycosyltransferase</fullName>
    </submittedName>
</protein>
<evidence type="ECO:0000256" key="1">
    <source>
        <dbReference type="ARBA" id="ARBA00022676"/>
    </source>
</evidence>
<evidence type="ECO:0000256" key="3">
    <source>
        <dbReference type="ARBA" id="ARBA00022723"/>
    </source>
</evidence>
<keyword evidence="6" id="KW-1185">Reference proteome</keyword>
<keyword evidence="1" id="KW-0328">Glycosyltransferase</keyword>
<evidence type="ECO:0000313" key="6">
    <source>
        <dbReference type="Proteomes" id="UP001274321"/>
    </source>
</evidence>
<evidence type="ECO:0000256" key="4">
    <source>
        <dbReference type="SAM" id="MobiDB-lite"/>
    </source>
</evidence>
<proteinExistence type="predicted"/>
<accession>A0ABU4RRC3</accession>
<dbReference type="InterPro" id="IPR002495">
    <property type="entry name" value="Glyco_trans_8"/>
</dbReference>